<name>A0AAE3QW10_9BACT</name>
<keyword evidence="4" id="KW-1185">Reference proteome</keyword>
<protein>
    <submittedName>
        <fullName evidence="2">Uncharacterized protein</fullName>
    </submittedName>
</protein>
<evidence type="ECO:0000313" key="4">
    <source>
        <dbReference type="Proteomes" id="UP001228581"/>
    </source>
</evidence>
<dbReference type="Proteomes" id="UP001241110">
    <property type="component" value="Unassembled WGS sequence"/>
</dbReference>
<keyword evidence="1" id="KW-0732">Signal</keyword>
<gene>
    <name evidence="2" type="ORF">QNI16_27640</name>
    <name evidence="3" type="ORF">QNI19_19705</name>
</gene>
<dbReference type="EMBL" id="JASJOS010000014">
    <property type="protein sequence ID" value="MDJ1484301.1"/>
    <property type="molecule type" value="Genomic_DNA"/>
</dbReference>
<feature type="signal peptide" evidence="1">
    <location>
        <begin position="1"/>
        <end position="24"/>
    </location>
</feature>
<evidence type="ECO:0000313" key="3">
    <source>
        <dbReference type="EMBL" id="MDJ1495175.1"/>
    </source>
</evidence>
<dbReference type="EMBL" id="JASJOT010000013">
    <property type="protein sequence ID" value="MDJ1495175.1"/>
    <property type="molecule type" value="Genomic_DNA"/>
</dbReference>
<evidence type="ECO:0000313" key="2">
    <source>
        <dbReference type="EMBL" id="MDJ1484301.1"/>
    </source>
</evidence>
<evidence type="ECO:0000313" key="5">
    <source>
        <dbReference type="Proteomes" id="UP001241110"/>
    </source>
</evidence>
<reference evidence="2 4" key="1">
    <citation type="submission" date="2023-05" db="EMBL/GenBank/DDBJ databases">
        <authorList>
            <person name="Zhang X."/>
        </authorList>
    </citation>
    <scope>NUCLEOTIDE SEQUENCE</scope>
    <source>
        <strain evidence="3 4">DM2B3-1</strain>
        <strain evidence="2">YF14B1</strain>
    </source>
</reference>
<dbReference type="RefSeq" id="WP_313985433.1">
    <property type="nucleotide sequence ID" value="NZ_JASJOR010000040.1"/>
</dbReference>
<accession>A0AAE3QW10</accession>
<proteinExistence type="predicted"/>
<feature type="chain" id="PRO_5042142227" evidence="1">
    <location>
        <begin position="25"/>
        <end position="336"/>
    </location>
</feature>
<evidence type="ECO:0000256" key="1">
    <source>
        <dbReference type="SAM" id="SignalP"/>
    </source>
</evidence>
<comment type="caution">
    <text evidence="2">The sequence shown here is derived from an EMBL/GenBank/DDBJ whole genome shotgun (WGS) entry which is preliminary data.</text>
</comment>
<dbReference type="AlphaFoldDB" id="A0AAE3QW10"/>
<organism evidence="2 5">
    <name type="scientific">Xanthocytophaga flava</name>
    <dbReference type="NCBI Taxonomy" id="3048013"/>
    <lineage>
        <taxon>Bacteria</taxon>
        <taxon>Pseudomonadati</taxon>
        <taxon>Bacteroidota</taxon>
        <taxon>Cytophagia</taxon>
        <taxon>Cytophagales</taxon>
        <taxon>Rhodocytophagaceae</taxon>
        <taxon>Xanthocytophaga</taxon>
    </lineage>
</organism>
<sequence length="336" mass="39516">MHKLCYCKWLTAIVLSAFCHVSYAQRTLQPKEKRTYAVELLKKYNPEGWKILRQVDSLAFHHPYDQYVEGNTEFDVRNSLGTIVHEMNHGYASLLAGKLKPKDAQNYMCYYLGSDEYHLVKFTDVFPTEKMGRNIPKNLRTFRFDTYIYNPKESIALASNTLGIYGLMDEWVAYYHGTLTDVNMNCWYEENTPGNAEDWYDYFSNVCSAINAHQEFKFFCLSYLVYAQKYYPQDYKALMQNHELVETFLNVNELFTQLIKKYEKTKEKIFADLRAKGVKVVEEDEWIYLNRFGAGNYLTEYKLLGKEMQKPAYQQMLQNLKGANKLAMHGSFGRQQ</sequence>
<dbReference type="Proteomes" id="UP001228581">
    <property type="component" value="Unassembled WGS sequence"/>
</dbReference>